<name>A0A5C6AS46_9BACT</name>
<proteinExistence type="inferred from homology"/>
<sequence length="462" mass="49189" precursor="true">MGRRVITCSSWLCILFLFVSVAPTGCDSTNQSSNAFPNRPIKLIVPFAAGGGSDTFGRIIQNAIQENNLLDQPLVIVNVPGAGGTIGSRRVKNALPDGYTLLLLHEGMMTAQHSGGATYGPEAFTPIAGTGDATQVIAVAGGSSFQTLSELMQAAKQTPDSLIFAANMGAPSHFAGLMLESEAPGGKFRFTQSGGGAKRFAALQGGHVDVSAFSIAEYVQFQESGLRALALLGESRHPDLPELPTAAEQGFDVVSQNMQFWWAPLGTPPARVAFLADAIESAMKTPAVRQRLAEMKLSDVTLRGDALLAEIKQRESRIAEVATSQPVPLPDFPRIMIVAVITLALLAGFRAYVRKRSSDATSGQTVAVDSGEEFEPTRRPIVVATIAVSTLMYLLALHFGWGGFILATAAYTSVVSGMLARESFARQRLSLVNAVWTIAMVAFVMSVGMHFLFTRVLVVDLP</sequence>
<keyword evidence="2" id="KW-0812">Transmembrane</keyword>
<dbReference type="InterPro" id="IPR005064">
    <property type="entry name" value="BUG"/>
</dbReference>
<dbReference type="Proteomes" id="UP000320176">
    <property type="component" value="Unassembled WGS sequence"/>
</dbReference>
<dbReference type="Pfam" id="PF03401">
    <property type="entry name" value="TctC"/>
    <property type="match status" value="1"/>
</dbReference>
<dbReference type="PANTHER" id="PTHR42928">
    <property type="entry name" value="TRICARBOXYLATE-BINDING PROTEIN"/>
    <property type="match status" value="1"/>
</dbReference>
<dbReference type="Pfam" id="PF07331">
    <property type="entry name" value="TctB"/>
    <property type="match status" value="1"/>
</dbReference>
<feature type="transmembrane region" description="Helical" evidence="2">
    <location>
        <begin position="335"/>
        <end position="353"/>
    </location>
</feature>
<feature type="transmembrane region" description="Helical" evidence="2">
    <location>
        <begin position="402"/>
        <end position="419"/>
    </location>
</feature>
<evidence type="ECO:0000313" key="5">
    <source>
        <dbReference type="EMBL" id="TWU00994.1"/>
    </source>
</evidence>
<accession>A0A5C6AS46</accession>
<evidence type="ECO:0000256" key="2">
    <source>
        <dbReference type="SAM" id="Phobius"/>
    </source>
</evidence>
<protein>
    <submittedName>
        <fullName evidence="5">Tripartite tricarboxylate transporter family receptor</fullName>
    </submittedName>
</protein>
<feature type="domain" description="DUF1468" evidence="4">
    <location>
        <begin position="331"/>
        <end position="462"/>
    </location>
</feature>
<dbReference type="CDD" id="cd07012">
    <property type="entry name" value="PBP2_Bug_TTT"/>
    <property type="match status" value="1"/>
</dbReference>
<reference evidence="5 6" key="1">
    <citation type="submission" date="2019-02" db="EMBL/GenBank/DDBJ databases">
        <title>Deep-cultivation of Planctomycetes and their phenomic and genomic characterization uncovers novel biology.</title>
        <authorList>
            <person name="Wiegand S."/>
            <person name="Jogler M."/>
            <person name="Boedeker C."/>
            <person name="Pinto D."/>
            <person name="Vollmers J."/>
            <person name="Rivas-Marin E."/>
            <person name="Kohn T."/>
            <person name="Peeters S.H."/>
            <person name="Heuer A."/>
            <person name="Rast P."/>
            <person name="Oberbeckmann S."/>
            <person name="Bunk B."/>
            <person name="Jeske O."/>
            <person name="Meyerdierks A."/>
            <person name="Storesund J.E."/>
            <person name="Kallscheuer N."/>
            <person name="Luecker S."/>
            <person name="Lage O.M."/>
            <person name="Pohl T."/>
            <person name="Merkel B.J."/>
            <person name="Hornburger P."/>
            <person name="Mueller R.-W."/>
            <person name="Bruemmer F."/>
            <person name="Labrenz M."/>
            <person name="Spormann A.M."/>
            <person name="Op Den Camp H."/>
            <person name="Overmann J."/>
            <person name="Amann R."/>
            <person name="Jetten M.S.M."/>
            <person name="Mascher T."/>
            <person name="Medema M.H."/>
            <person name="Devos D.P."/>
            <person name="Kaster A.-K."/>
            <person name="Ovreas L."/>
            <person name="Rohde M."/>
            <person name="Galperin M.Y."/>
            <person name="Jogler C."/>
        </authorList>
    </citation>
    <scope>NUCLEOTIDE SEQUENCE [LARGE SCALE GENOMIC DNA]</scope>
    <source>
        <strain evidence="5 6">Pla52n</strain>
    </source>
</reference>
<keyword evidence="3" id="KW-0732">Signal</keyword>
<keyword evidence="5" id="KW-0675">Receptor</keyword>
<comment type="similarity">
    <text evidence="1">Belongs to the UPF0065 (bug) family.</text>
</comment>
<dbReference type="InterPro" id="IPR042100">
    <property type="entry name" value="Bug_dom1"/>
</dbReference>
<feature type="signal peptide" evidence="3">
    <location>
        <begin position="1"/>
        <end position="24"/>
    </location>
</feature>
<evidence type="ECO:0000256" key="3">
    <source>
        <dbReference type="SAM" id="SignalP"/>
    </source>
</evidence>
<dbReference type="Gene3D" id="3.40.190.10">
    <property type="entry name" value="Periplasmic binding protein-like II"/>
    <property type="match status" value="1"/>
</dbReference>
<dbReference type="RefSeq" id="WP_146521515.1">
    <property type="nucleotide sequence ID" value="NZ_CP151726.1"/>
</dbReference>
<dbReference type="AlphaFoldDB" id="A0A5C6AS46"/>
<gene>
    <name evidence="5" type="ORF">Pla52n_43650</name>
</gene>
<feature type="chain" id="PRO_5022676768" evidence="3">
    <location>
        <begin position="25"/>
        <end position="462"/>
    </location>
</feature>
<evidence type="ECO:0000256" key="1">
    <source>
        <dbReference type="ARBA" id="ARBA00006987"/>
    </source>
</evidence>
<dbReference type="Gene3D" id="3.40.190.150">
    <property type="entry name" value="Bordetella uptake gene, domain 1"/>
    <property type="match status" value="1"/>
</dbReference>
<dbReference type="InterPro" id="IPR009936">
    <property type="entry name" value="DUF1468"/>
</dbReference>
<feature type="transmembrane region" description="Helical" evidence="2">
    <location>
        <begin position="380"/>
        <end position="396"/>
    </location>
</feature>
<dbReference type="OrthoDB" id="8880247at2"/>
<keyword evidence="2" id="KW-0472">Membrane</keyword>
<evidence type="ECO:0000313" key="6">
    <source>
        <dbReference type="Proteomes" id="UP000320176"/>
    </source>
</evidence>
<feature type="transmembrane region" description="Helical" evidence="2">
    <location>
        <begin position="431"/>
        <end position="453"/>
    </location>
</feature>
<keyword evidence="2" id="KW-1133">Transmembrane helix</keyword>
<dbReference type="EMBL" id="SJPN01000005">
    <property type="protein sequence ID" value="TWU00994.1"/>
    <property type="molecule type" value="Genomic_DNA"/>
</dbReference>
<dbReference type="PANTHER" id="PTHR42928:SF5">
    <property type="entry name" value="BLR1237 PROTEIN"/>
    <property type="match status" value="1"/>
</dbReference>
<keyword evidence="6" id="KW-1185">Reference proteome</keyword>
<organism evidence="5 6">
    <name type="scientific">Stieleria varia</name>
    <dbReference type="NCBI Taxonomy" id="2528005"/>
    <lineage>
        <taxon>Bacteria</taxon>
        <taxon>Pseudomonadati</taxon>
        <taxon>Planctomycetota</taxon>
        <taxon>Planctomycetia</taxon>
        <taxon>Pirellulales</taxon>
        <taxon>Pirellulaceae</taxon>
        <taxon>Stieleria</taxon>
    </lineage>
</organism>
<evidence type="ECO:0000259" key="4">
    <source>
        <dbReference type="Pfam" id="PF07331"/>
    </source>
</evidence>
<comment type="caution">
    <text evidence="5">The sequence shown here is derived from an EMBL/GenBank/DDBJ whole genome shotgun (WGS) entry which is preliminary data.</text>
</comment>